<keyword evidence="4" id="KW-1185">Reference proteome</keyword>
<dbReference type="STRING" id="1572751.PK98_12300"/>
<evidence type="ECO:0000313" key="3">
    <source>
        <dbReference type="EMBL" id="KHL24714.1"/>
    </source>
</evidence>
<sequence>MTERKTLGVREATDPPAIKKKGRGWEINSARLDQLHERARDMRRHPTDAHKALADRFAEADFGQYSWKQFPVIGSAIVDFACLELGMAIAIDEEGDPLTHRRDKSLEAVGIRTMHLKAEEILTDMDALLPRIAAGMRMRIGDKQTARKAHYRANPGQTSGRLPGRDGPPRGGPGRSGPGRTGYDNKR</sequence>
<feature type="compositionally biased region" description="Basic and acidic residues" evidence="1">
    <location>
        <begin position="1"/>
        <end position="13"/>
    </location>
</feature>
<dbReference type="AlphaFoldDB" id="A0A0B2BTI7"/>
<accession>A0A0B2BTI7</accession>
<proteinExistence type="predicted"/>
<feature type="region of interest" description="Disordered" evidence="1">
    <location>
        <begin position="1"/>
        <end position="20"/>
    </location>
</feature>
<dbReference type="OrthoDB" id="9798754at2"/>
<feature type="region of interest" description="Disordered" evidence="1">
    <location>
        <begin position="143"/>
        <end position="187"/>
    </location>
</feature>
<organism evidence="3 4">
    <name type="scientific">Croceibacterium mercuriale</name>
    <dbReference type="NCBI Taxonomy" id="1572751"/>
    <lineage>
        <taxon>Bacteria</taxon>
        <taxon>Pseudomonadati</taxon>
        <taxon>Pseudomonadota</taxon>
        <taxon>Alphaproteobacteria</taxon>
        <taxon>Sphingomonadales</taxon>
        <taxon>Erythrobacteraceae</taxon>
        <taxon>Croceibacterium</taxon>
    </lineage>
</organism>
<protein>
    <recommendedName>
        <fullName evidence="2">DUF559 domain-containing protein</fullName>
    </recommendedName>
</protein>
<evidence type="ECO:0000259" key="2">
    <source>
        <dbReference type="Pfam" id="PF04480"/>
    </source>
</evidence>
<gene>
    <name evidence="3" type="ORF">PK98_12300</name>
</gene>
<dbReference type="Pfam" id="PF04480">
    <property type="entry name" value="DUF559"/>
    <property type="match status" value="1"/>
</dbReference>
<feature type="domain" description="DUF559" evidence="2">
    <location>
        <begin position="34"/>
        <end position="134"/>
    </location>
</feature>
<dbReference type="Proteomes" id="UP000030988">
    <property type="component" value="Unassembled WGS sequence"/>
</dbReference>
<dbReference type="InterPro" id="IPR007569">
    <property type="entry name" value="DUF559"/>
</dbReference>
<comment type="caution">
    <text evidence="3">The sequence shown here is derived from an EMBL/GenBank/DDBJ whole genome shotgun (WGS) entry which is preliminary data.</text>
</comment>
<name>A0A0B2BTI7_9SPHN</name>
<evidence type="ECO:0000256" key="1">
    <source>
        <dbReference type="SAM" id="MobiDB-lite"/>
    </source>
</evidence>
<reference evidence="3 4" key="1">
    <citation type="submission" date="2014-11" db="EMBL/GenBank/DDBJ databases">
        <title>Draft genome sequence of Kirrobacter mercurialis.</title>
        <authorList>
            <person name="Coil D.A."/>
            <person name="Eisen J.A."/>
        </authorList>
    </citation>
    <scope>NUCLEOTIDE SEQUENCE [LARGE SCALE GENOMIC DNA]</scope>
    <source>
        <strain evidence="3 4">Coronado</strain>
    </source>
</reference>
<dbReference type="RefSeq" id="WP_039097167.1">
    <property type="nucleotide sequence ID" value="NZ_JTDN01000002.1"/>
</dbReference>
<dbReference type="EMBL" id="JTDN01000002">
    <property type="protein sequence ID" value="KHL24714.1"/>
    <property type="molecule type" value="Genomic_DNA"/>
</dbReference>
<evidence type="ECO:0000313" key="4">
    <source>
        <dbReference type="Proteomes" id="UP000030988"/>
    </source>
</evidence>